<protein>
    <recommendedName>
        <fullName evidence="8">3'-5' exonuclease</fullName>
    </recommendedName>
    <alternativeName>
        <fullName evidence="9">Werner Syndrome-like exonuclease</fullName>
    </alternativeName>
</protein>
<keyword evidence="12" id="KW-1185">Reference proteome</keyword>
<evidence type="ECO:0000256" key="6">
    <source>
        <dbReference type="ARBA" id="ARBA00022842"/>
    </source>
</evidence>
<keyword evidence="7" id="KW-0539">Nucleus</keyword>
<keyword evidence="6" id="KW-0460">Magnesium</keyword>
<evidence type="ECO:0000256" key="5">
    <source>
        <dbReference type="ARBA" id="ARBA00022839"/>
    </source>
</evidence>
<dbReference type="AlphaFoldDB" id="A0AAW2Z0V5"/>
<reference evidence="11 12" key="1">
    <citation type="submission" date="2024-03" db="EMBL/GenBank/DDBJ databases">
        <title>The Acrasis kona genome and developmental transcriptomes reveal deep origins of eukaryotic multicellular pathways.</title>
        <authorList>
            <person name="Sheikh S."/>
            <person name="Fu C.-J."/>
            <person name="Brown M.W."/>
            <person name="Baldauf S.L."/>
        </authorList>
    </citation>
    <scope>NUCLEOTIDE SEQUENCE [LARGE SCALE GENOMIC DNA]</scope>
    <source>
        <strain evidence="11 12">ATCC MYA-3509</strain>
    </source>
</reference>
<dbReference type="InterPro" id="IPR002562">
    <property type="entry name" value="3'-5'_exonuclease_dom"/>
</dbReference>
<organism evidence="11 12">
    <name type="scientific">Acrasis kona</name>
    <dbReference type="NCBI Taxonomy" id="1008807"/>
    <lineage>
        <taxon>Eukaryota</taxon>
        <taxon>Discoba</taxon>
        <taxon>Heterolobosea</taxon>
        <taxon>Tetramitia</taxon>
        <taxon>Eutetramitia</taxon>
        <taxon>Acrasidae</taxon>
        <taxon>Acrasis</taxon>
    </lineage>
</organism>
<dbReference type="InterPro" id="IPR051132">
    <property type="entry name" value="3-5_Exonuclease_domain"/>
</dbReference>
<keyword evidence="3" id="KW-0479">Metal-binding</keyword>
<dbReference type="SMART" id="SM00474">
    <property type="entry name" value="35EXOc"/>
    <property type="match status" value="1"/>
</dbReference>
<dbReference type="GO" id="GO:0003676">
    <property type="term" value="F:nucleic acid binding"/>
    <property type="evidence" value="ECO:0007669"/>
    <property type="project" value="InterPro"/>
</dbReference>
<evidence type="ECO:0000256" key="2">
    <source>
        <dbReference type="ARBA" id="ARBA00022722"/>
    </source>
</evidence>
<dbReference type="PANTHER" id="PTHR13620:SF109">
    <property type="entry name" value="3'-5' EXONUCLEASE"/>
    <property type="match status" value="1"/>
</dbReference>
<dbReference type="Pfam" id="PF01612">
    <property type="entry name" value="DNA_pol_A_exo1"/>
    <property type="match status" value="1"/>
</dbReference>
<dbReference type="EMBL" id="JAOPGA020000879">
    <property type="protein sequence ID" value="KAL0482625.1"/>
    <property type="molecule type" value="Genomic_DNA"/>
</dbReference>
<evidence type="ECO:0000256" key="4">
    <source>
        <dbReference type="ARBA" id="ARBA00022801"/>
    </source>
</evidence>
<keyword evidence="5 11" id="KW-0269">Exonuclease</keyword>
<dbReference type="InterPro" id="IPR036397">
    <property type="entry name" value="RNaseH_sf"/>
</dbReference>
<feature type="domain" description="3'-5' exonuclease" evidence="10">
    <location>
        <begin position="142"/>
        <end position="312"/>
    </location>
</feature>
<evidence type="ECO:0000256" key="9">
    <source>
        <dbReference type="ARBA" id="ARBA00042761"/>
    </source>
</evidence>
<sequence>MVVRLSNFLCSRVHECKPYSTLASLGDAVEKLKSFHTGEDVCLIPARIFRPIVLENPQRIIDVFKICHEVDPLKSRTLLEKYFAVKLRGQSTPMEIYPRHFSFLGNEIKVTNRSIKKGIELVARFIPQSHLCELRTLSDYKVYITDDEDMVDNWIQDQVYRNKETFIGVDCEYVRHELNLIQISTKNSCFLLRIQGIPKRLPGQIVHLFQDQNIKKIFCDYTNDKKIIQAHVQKYGGTPLRLNSFVDLDQTKTKAGIKNLICYHMGLTINKDKELARSDWSIKELSHDQIKYAVLDAYGNYLLYEHLLKKLTPFAMDEKYKICLT</sequence>
<keyword evidence="2" id="KW-0540">Nuclease</keyword>
<dbReference type="SUPFAM" id="SSF53098">
    <property type="entry name" value="Ribonuclease H-like"/>
    <property type="match status" value="1"/>
</dbReference>
<evidence type="ECO:0000256" key="1">
    <source>
        <dbReference type="ARBA" id="ARBA00004123"/>
    </source>
</evidence>
<dbReference type="GO" id="GO:0008408">
    <property type="term" value="F:3'-5' exonuclease activity"/>
    <property type="evidence" value="ECO:0007669"/>
    <property type="project" value="InterPro"/>
</dbReference>
<evidence type="ECO:0000313" key="12">
    <source>
        <dbReference type="Proteomes" id="UP001431209"/>
    </source>
</evidence>
<comment type="subcellular location">
    <subcellularLocation>
        <location evidence="1">Nucleus</location>
    </subcellularLocation>
</comment>
<gene>
    <name evidence="11" type="ORF">AKO1_014342</name>
</gene>
<name>A0AAW2Z0V5_9EUKA</name>
<comment type="caution">
    <text evidence="11">The sequence shown here is derived from an EMBL/GenBank/DDBJ whole genome shotgun (WGS) entry which is preliminary data.</text>
</comment>
<evidence type="ECO:0000256" key="7">
    <source>
        <dbReference type="ARBA" id="ARBA00023242"/>
    </source>
</evidence>
<dbReference type="InterPro" id="IPR012337">
    <property type="entry name" value="RNaseH-like_sf"/>
</dbReference>
<dbReference type="GO" id="GO:0046872">
    <property type="term" value="F:metal ion binding"/>
    <property type="evidence" value="ECO:0007669"/>
    <property type="project" value="UniProtKB-KW"/>
</dbReference>
<dbReference type="Proteomes" id="UP001431209">
    <property type="component" value="Unassembled WGS sequence"/>
</dbReference>
<keyword evidence="4" id="KW-0378">Hydrolase</keyword>
<evidence type="ECO:0000256" key="3">
    <source>
        <dbReference type="ARBA" id="ARBA00022723"/>
    </source>
</evidence>
<evidence type="ECO:0000313" key="11">
    <source>
        <dbReference type="EMBL" id="KAL0482625.1"/>
    </source>
</evidence>
<dbReference type="GO" id="GO:0006139">
    <property type="term" value="P:nucleobase-containing compound metabolic process"/>
    <property type="evidence" value="ECO:0007669"/>
    <property type="project" value="InterPro"/>
</dbReference>
<dbReference type="PANTHER" id="PTHR13620">
    <property type="entry name" value="3-5 EXONUCLEASE"/>
    <property type="match status" value="1"/>
</dbReference>
<dbReference type="GO" id="GO:0005634">
    <property type="term" value="C:nucleus"/>
    <property type="evidence" value="ECO:0007669"/>
    <property type="project" value="UniProtKB-SubCell"/>
</dbReference>
<dbReference type="Gene3D" id="3.30.420.10">
    <property type="entry name" value="Ribonuclease H-like superfamily/Ribonuclease H"/>
    <property type="match status" value="1"/>
</dbReference>
<evidence type="ECO:0000259" key="10">
    <source>
        <dbReference type="SMART" id="SM00474"/>
    </source>
</evidence>
<evidence type="ECO:0000256" key="8">
    <source>
        <dbReference type="ARBA" id="ARBA00040531"/>
    </source>
</evidence>
<proteinExistence type="predicted"/>
<accession>A0AAW2Z0V5</accession>